<evidence type="ECO:0000259" key="7">
    <source>
        <dbReference type="Pfam" id="PF00881"/>
    </source>
</evidence>
<keyword evidence="3" id="KW-0285">Flavoprotein</keyword>
<evidence type="ECO:0000313" key="9">
    <source>
        <dbReference type="Proteomes" id="UP000664317"/>
    </source>
</evidence>
<dbReference type="Proteomes" id="UP000664317">
    <property type="component" value="Unassembled WGS sequence"/>
</dbReference>
<accession>A0ABS3C2J3</accession>
<feature type="domain" description="Nitroreductase" evidence="7">
    <location>
        <begin position="7"/>
        <end position="184"/>
    </location>
</feature>
<gene>
    <name evidence="8" type="ORF">J0A68_09405</name>
</gene>
<dbReference type="EMBL" id="JAFKCT010000003">
    <property type="protein sequence ID" value="MBN7811173.1"/>
    <property type="molecule type" value="Genomic_DNA"/>
</dbReference>
<keyword evidence="5" id="KW-0521">NADP</keyword>
<name>A0ABS3C2J3_9BACT</name>
<dbReference type="Gene3D" id="3.40.109.10">
    <property type="entry name" value="NADH Oxidase"/>
    <property type="match status" value="1"/>
</dbReference>
<protein>
    <submittedName>
        <fullName evidence="8">NAD(P)H-dependent oxidoreductase</fullName>
    </submittedName>
</protein>
<organism evidence="8 9">
    <name type="scientific">Algoriphagus oliviformis</name>
    <dbReference type="NCBI Taxonomy" id="2811231"/>
    <lineage>
        <taxon>Bacteria</taxon>
        <taxon>Pseudomonadati</taxon>
        <taxon>Bacteroidota</taxon>
        <taxon>Cytophagia</taxon>
        <taxon>Cytophagales</taxon>
        <taxon>Cyclobacteriaceae</taxon>
        <taxon>Algoriphagus</taxon>
    </lineage>
</organism>
<keyword evidence="4" id="KW-0288">FMN</keyword>
<dbReference type="CDD" id="cd02149">
    <property type="entry name" value="NfsB-like"/>
    <property type="match status" value="1"/>
</dbReference>
<dbReference type="RefSeq" id="WP_206577956.1">
    <property type="nucleotide sequence ID" value="NZ_JAFKCT010000003.1"/>
</dbReference>
<dbReference type="InterPro" id="IPR029479">
    <property type="entry name" value="Nitroreductase"/>
</dbReference>
<dbReference type="InterPro" id="IPR033878">
    <property type="entry name" value="NfsB-like"/>
</dbReference>
<comment type="cofactor">
    <cofactor evidence="1">
        <name>FMN</name>
        <dbReference type="ChEBI" id="CHEBI:58210"/>
    </cofactor>
</comment>
<comment type="caution">
    <text evidence="8">The sequence shown here is derived from an EMBL/GenBank/DDBJ whole genome shotgun (WGS) entry which is preliminary data.</text>
</comment>
<evidence type="ECO:0000256" key="6">
    <source>
        <dbReference type="ARBA" id="ARBA00023002"/>
    </source>
</evidence>
<dbReference type="Pfam" id="PF00881">
    <property type="entry name" value="Nitroreductase"/>
    <property type="match status" value="1"/>
</dbReference>
<proteinExistence type="inferred from homology"/>
<evidence type="ECO:0000256" key="2">
    <source>
        <dbReference type="ARBA" id="ARBA00007118"/>
    </source>
</evidence>
<comment type="similarity">
    <text evidence="2">Belongs to the nitroreductase family.</text>
</comment>
<evidence type="ECO:0000256" key="3">
    <source>
        <dbReference type="ARBA" id="ARBA00022630"/>
    </source>
</evidence>
<evidence type="ECO:0000256" key="1">
    <source>
        <dbReference type="ARBA" id="ARBA00001917"/>
    </source>
</evidence>
<dbReference type="SUPFAM" id="SSF55469">
    <property type="entry name" value="FMN-dependent nitroreductase-like"/>
    <property type="match status" value="1"/>
</dbReference>
<sequence>MNVIQNLKWRYATKAMNGKAVPEDKVEYILEAIRLSASSSGLQPYEVLVVTDPGVKQKLRAAAYDQSQITDASHVLVFAAWDQYTEERINKVFERSNKERGLPDSATDAYRTRLIAMTTAKTAEENFHHAAKQAYIALGSALVAAAEQEVDTTPMEGFDSAQVDQILGLEEKGLRSAIVLPLGYRDEAKDWLVAMKKVRTPKEEFITLI</sequence>
<keyword evidence="9" id="KW-1185">Reference proteome</keyword>
<dbReference type="PANTHER" id="PTHR43673:SF2">
    <property type="entry name" value="NITROREDUCTASE"/>
    <property type="match status" value="1"/>
</dbReference>
<evidence type="ECO:0000313" key="8">
    <source>
        <dbReference type="EMBL" id="MBN7811173.1"/>
    </source>
</evidence>
<dbReference type="InterPro" id="IPR000415">
    <property type="entry name" value="Nitroreductase-like"/>
</dbReference>
<evidence type="ECO:0000256" key="4">
    <source>
        <dbReference type="ARBA" id="ARBA00022643"/>
    </source>
</evidence>
<evidence type="ECO:0000256" key="5">
    <source>
        <dbReference type="ARBA" id="ARBA00022857"/>
    </source>
</evidence>
<dbReference type="PANTHER" id="PTHR43673">
    <property type="entry name" value="NAD(P)H NITROREDUCTASE YDGI-RELATED"/>
    <property type="match status" value="1"/>
</dbReference>
<keyword evidence="6" id="KW-0560">Oxidoreductase</keyword>
<reference evidence="8 9" key="1">
    <citation type="submission" date="2021-03" db="EMBL/GenBank/DDBJ databases">
        <title>novel species isolated from a fishpond in China.</title>
        <authorList>
            <person name="Lu H."/>
            <person name="Cai Z."/>
        </authorList>
    </citation>
    <scope>NUCLEOTIDE SEQUENCE [LARGE SCALE GENOMIC DNA]</scope>
    <source>
        <strain evidence="8 9">H41</strain>
    </source>
</reference>